<dbReference type="Proteomes" id="UP000250043">
    <property type="component" value="Unassembled WGS sequence"/>
</dbReference>
<feature type="compositionally biased region" description="Basic and acidic residues" evidence="1">
    <location>
        <begin position="51"/>
        <end position="61"/>
    </location>
</feature>
<feature type="region of interest" description="Disordered" evidence="1">
    <location>
        <begin position="1"/>
        <end position="63"/>
    </location>
</feature>
<dbReference type="EMBL" id="KV722434">
    <property type="protein sequence ID" value="OCH89133.1"/>
    <property type="molecule type" value="Genomic_DNA"/>
</dbReference>
<keyword evidence="3" id="KW-1185">Reference proteome</keyword>
<dbReference type="AlphaFoldDB" id="A0A8E2AQL6"/>
<evidence type="ECO:0000313" key="3">
    <source>
        <dbReference type="Proteomes" id="UP000250043"/>
    </source>
</evidence>
<feature type="compositionally biased region" description="Basic residues" evidence="1">
    <location>
        <begin position="1"/>
        <end position="14"/>
    </location>
</feature>
<sequence>MPKRFPLPWKHKKEKATSLQRAEGAGSPSPFNHGELEATDSELAVGVSRGGRADRKGKSREITPALEPKASLGRTGWLALKKTLEIIRDGSDLCLPLKAVLVGVVAAMEMADNVKDARGGFLEIAHKIHGFEAISNHYESAEDVPPIIRRRLDRLSE</sequence>
<gene>
    <name evidence="2" type="ORF">OBBRIDRAFT_804922</name>
</gene>
<dbReference type="OrthoDB" id="3210708at2759"/>
<name>A0A8E2AQL6_9APHY</name>
<organism evidence="2 3">
    <name type="scientific">Obba rivulosa</name>
    <dbReference type="NCBI Taxonomy" id="1052685"/>
    <lineage>
        <taxon>Eukaryota</taxon>
        <taxon>Fungi</taxon>
        <taxon>Dikarya</taxon>
        <taxon>Basidiomycota</taxon>
        <taxon>Agaricomycotina</taxon>
        <taxon>Agaricomycetes</taxon>
        <taxon>Polyporales</taxon>
        <taxon>Gelatoporiaceae</taxon>
        <taxon>Obba</taxon>
    </lineage>
</organism>
<accession>A0A8E2AQL6</accession>
<protein>
    <submittedName>
        <fullName evidence="2">Uncharacterized protein</fullName>
    </submittedName>
</protein>
<reference evidence="2 3" key="1">
    <citation type="submission" date="2016-07" db="EMBL/GenBank/DDBJ databases">
        <title>Draft genome of the white-rot fungus Obba rivulosa 3A-2.</title>
        <authorList>
            <consortium name="DOE Joint Genome Institute"/>
            <person name="Miettinen O."/>
            <person name="Riley R."/>
            <person name="Acob R."/>
            <person name="Barry K."/>
            <person name="Cullen D."/>
            <person name="De Vries R."/>
            <person name="Hainaut M."/>
            <person name="Hatakka A."/>
            <person name="Henrissat B."/>
            <person name="Hilden K."/>
            <person name="Kuo R."/>
            <person name="Labutti K."/>
            <person name="Lipzen A."/>
            <person name="Makela M.R."/>
            <person name="Sandor L."/>
            <person name="Spatafora J.W."/>
            <person name="Grigoriev I.V."/>
            <person name="Hibbett D.S."/>
        </authorList>
    </citation>
    <scope>NUCLEOTIDE SEQUENCE [LARGE SCALE GENOMIC DNA]</scope>
    <source>
        <strain evidence="2 3">3A-2</strain>
    </source>
</reference>
<proteinExistence type="predicted"/>
<evidence type="ECO:0000256" key="1">
    <source>
        <dbReference type="SAM" id="MobiDB-lite"/>
    </source>
</evidence>
<evidence type="ECO:0000313" key="2">
    <source>
        <dbReference type="EMBL" id="OCH89133.1"/>
    </source>
</evidence>